<evidence type="ECO:0000313" key="3">
    <source>
        <dbReference type="Proteomes" id="UP000002037"/>
    </source>
</evidence>
<evidence type="ECO:0000313" key="2">
    <source>
        <dbReference type="EMBL" id="EER32123.1"/>
    </source>
</evidence>
<dbReference type="Proteomes" id="UP000002037">
    <property type="component" value="Unassembled WGS sequence"/>
</dbReference>
<dbReference type="AlphaFoldDB" id="C5MDP2"/>
<dbReference type="GeneID" id="8301420"/>
<dbReference type="VEuPathDB" id="FungiDB:CTRG_03794"/>
<keyword evidence="3" id="KW-1185">Reference proteome</keyword>
<reference evidence="2 3" key="1">
    <citation type="journal article" date="2009" name="Nature">
        <title>Evolution of pathogenicity and sexual reproduction in eight Candida genomes.</title>
        <authorList>
            <person name="Butler G."/>
            <person name="Rasmussen M.D."/>
            <person name="Lin M.F."/>
            <person name="Santos M.A."/>
            <person name="Sakthikumar S."/>
            <person name="Munro C.A."/>
            <person name="Rheinbay E."/>
            <person name="Grabherr M."/>
            <person name="Forche A."/>
            <person name="Reedy J.L."/>
            <person name="Agrafioti I."/>
            <person name="Arnaud M.B."/>
            <person name="Bates S."/>
            <person name="Brown A.J."/>
            <person name="Brunke S."/>
            <person name="Costanzo M.C."/>
            <person name="Fitzpatrick D.A."/>
            <person name="de Groot P.W."/>
            <person name="Harris D."/>
            <person name="Hoyer L.L."/>
            <person name="Hube B."/>
            <person name="Klis F.M."/>
            <person name="Kodira C."/>
            <person name="Lennard N."/>
            <person name="Logue M.E."/>
            <person name="Martin R."/>
            <person name="Neiman A.M."/>
            <person name="Nikolaou E."/>
            <person name="Quail M.A."/>
            <person name="Quinn J."/>
            <person name="Santos M.C."/>
            <person name="Schmitzberger F.F."/>
            <person name="Sherlock G."/>
            <person name="Shah P."/>
            <person name="Silverstein K.A."/>
            <person name="Skrzypek M.S."/>
            <person name="Soll D."/>
            <person name="Staggs R."/>
            <person name="Stansfield I."/>
            <person name="Stumpf M.P."/>
            <person name="Sudbery P.E."/>
            <person name="Srikantha T."/>
            <person name="Zeng Q."/>
            <person name="Berman J."/>
            <person name="Berriman M."/>
            <person name="Heitman J."/>
            <person name="Gow N.A."/>
            <person name="Lorenz M.C."/>
            <person name="Birren B.W."/>
            <person name="Kellis M."/>
            <person name="Cuomo C.A."/>
        </authorList>
    </citation>
    <scope>NUCLEOTIDE SEQUENCE [LARGE SCALE GENOMIC DNA]</scope>
    <source>
        <strain evidence="3">ATCC MYA-3404 / T1</strain>
    </source>
</reference>
<accession>C5MDP2</accession>
<dbReference type="KEGG" id="ctp:CTRG_03794"/>
<feature type="chain" id="PRO_5002952860" description="Hyphally-regulated cell wall protein N-terminal domain-containing protein" evidence="1">
    <location>
        <begin position="19"/>
        <end position="151"/>
    </location>
</feature>
<name>C5MDP2_CANTT</name>
<gene>
    <name evidence="2" type="ORF">CTRG_03794</name>
</gene>
<organism evidence="2 3">
    <name type="scientific">Candida tropicalis (strain ATCC MYA-3404 / T1)</name>
    <name type="common">Yeast</name>
    <dbReference type="NCBI Taxonomy" id="294747"/>
    <lineage>
        <taxon>Eukaryota</taxon>
        <taxon>Fungi</taxon>
        <taxon>Dikarya</taxon>
        <taxon>Ascomycota</taxon>
        <taxon>Saccharomycotina</taxon>
        <taxon>Pichiomycetes</taxon>
        <taxon>Debaryomycetaceae</taxon>
        <taxon>Candida/Lodderomyces clade</taxon>
        <taxon>Candida</taxon>
    </lineage>
</organism>
<feature type="signal peptide" evidence="1">
    <location>
        <begin position="1"/>
        <end position="18"/>
    </location>
</feature>
<sequence>MLILNIVPFLLLLTITQANVNLYVLADNFLNGSAVVVGNYDNVLDNSTLSIGTDPTYLYYDSRYITYYPGGSPSIWWVLVFNDDRKLELAFRGQDRENMPGAINVTIGDNGCVAFNGSNSLFYYGNSFYSYPNGGAPYSAIPVNLYAKHMS</sequence>
<dbReference type="EMBL" id="GG692399">
    <property type="protein sequence ID" value="EER32123.1"/>
    <property type="molecule type" value="Genomic_DNA"/>
</dbReference>
<evidence type="ECO:0000256" key="1">
    <source>
        <dbReference type="SAM" id="SignalP"/>
    </source>
</evidence>
<evidence type="ECO:0008006" key="4">
    <source>
        <dbReference type="Google" id="ProtNLM"/>
    </source>
</evidence>
<keyword evidence="1" id="KW-0732">Signal</keyword>
<proteinExistence type="predicted"/>
<dbReference type="OrthoDB" id="10331373at2759"/>
<protein>
    <recommendedName>
        <fullName evidence="4">Hyphally-regulated cell wall protein N-terminal domain-containing protein</fullName>
    </recommendedName>
</protein>
<dbReference type="HOGENOM" id="CLU_1731229_0_0_1"/>
<dbReference type="RefSeq" id="XP_002549497.1">
    <property type="nucleotide sequence ID" value="XM_002549451.1"/>
</dbReference>